<dbReference type="EMBL" id="KQ988493">
    <property type="protein sequence ID" value="KZV55602.1"/>
    <property type="molecule type" value="Genomic_DNA"/>
</dbReference>
<dbReference type="PROSITE" id="PS51294">
    <property type="entry name" value="HTH_MYB"/>
    <property type="match status" value="1"/>
</dbReference>
<dbReference type="PANTHER" id="PTHR31003">
    <property type="entry name" value="MYB FAMILY TRANSCRIPTION FACTOR"/>
    <property type="match status" value="1"/>
</dbReference>
<gene>
    <name evidence="7" type="ORF">F511_25493</name>
</gene>
<dbReference type="SUPFAM" id="SSF46689">
    <property type="entry name" value="Homeodomain-like"/>
    <property type="match status" value="1"/>
</dbReference>
<feature type="domain" description="HTH myb-type" evidence="6">
    <location>
        <begin position="180"/>
        <end position="240"/>
    </location>
</feature>
<dbReference type="InterPro" id="IPR009057">
    <property type="entry name" value="Homeodomain-like_sf"/>
</dbReference>
<keyword evidence="2" id="KW-0805">Transcription regulation</keyword>
<evidence type="ECO:0000256" key="2">
    <source>
        <dbReference type="ARBA" id="ARBA00023015"/>
    </source>
</evidence>
<comment type="subcellular location">
    <subcellularLocation>
        <location evidence="1">Nucleus</location>
    </subcellularLocation>
</comment>
<protein>
    <recommendedName>
        <fullName evidence="6">HTH myb-type domain-containing protein</fullName>
    </recommendedName>
</protein>
<dbReference type="InterPro" id="IPR006447">
    <property type="entry name" value="Myb_dom_plants"/>
</dbReference>
<dbReference type="GO" id="GO:0005634">
    <property type="term" value="C:nucleus"/>
    <property type="evidence" value="ECO:0007669"/>
    <property type="project" value="UniProtKB-SubCell"/>
</dbReference>
<dbReference type="Proteomes" id="UP000250235">
    <property type="component" value="Unassembled WGS sequence"/>
</dbReference>
<dbReference type="InterPro" id="IPR044787">
    <property type="entry name" value="HHO5-like"/>
</dbReference>
<evidence type="ECO:0000256" key="3">
    <source>
        <dbReference type="ARBA" id="ARBA00023163"/>
    </source>
</evidence>
<keyword evidence="4" id="KW-0539">Nucleus</keyword>
<dbReference type="InterPro" id="IPR017930">
    <property type="entry name" value="Myb_dom"/>
</dbReference>
<organism evidence="7 8">
    <name type="scientific">Dorcoceras hygrometricum</name>
    <dbReference type="NCBI Taxonomy" id="472368"/>
    <lineage>
        <taxon>Eukaryota</taxon>
        <taxon>Viridiplantae</taxon>
        <taxon>Streptophyta</taxon>
        <taxon>Embryophyta</taxon>
        <taxon>Tracheophyta</taxon>
        <taxon>Spermatophyta</taxon>
        <taxon>Magnoliopsida</taxon>
        <taxon>eudicotyledons</taxon>
        <taxon>Gunneridae</taxon>
        <taxon>Pentapetalae</taxon>
        <taxon>asterids</taxon>
        <taxon>lamiids</taxon>
        <taxon>Lamiales</taxon>
        <taxon>Gesneriaceae</taxon>
        <taxon>Didymocarpoideae</taxon>
        <taxon>Trichosporeae</taxon>
        <taxon>Loxocarpinae</taxon>
        <taxon>Dorcoceras</taxon>
    </lineage>
</organism>
<evidence type="ECO:0000256" key="1">
    <source>
        <dbReference type="ARBA" id="ARBA00004123"/>
    </source>
</evidence>
<dbReference type="GO" id="GO:0003677">
    <property type="term" value="F:DNA binding"/>
    <property type="evidence" value="ECO:0007669"/>
    <property type="project" value="UniProtKB-KW"/>
</dbReference>
<accession>A0A2Z7DE13</accession>
<evidence type="ECO:0000256" key="4">
    <source>
        <dbReference type="ARBA" id="ARBA00023242"/>
    </source>
</evidence>
<evidence type="ECO:0000313" key="8">
    <source>
        <dbReference type="Proteomes" id="UP000250235"/>
    </source>
</evidence>
<sequence>MVLEFHIQALEEEVRHSSASKHPLYYSIHFLEDAIEILKKEIIRCKRSGGDSAVEELMPTKSSSEGCSRAKDRSEIGEKKEWMSKVQLWSTFVQYNNNFDTNNEDPLLHNKSSYGGYEASSSGGNFNHKDGAFIPFLSATMKNKGVDGFSSLAVESEVEPTDSNEKRKAPQLPEPHPQPLQKKQRRCWSPELHQQFVAALQRLGGIEMATPKQIRDVMNVEGLTNDEVKSHLQVQLNNILYNFVIAFINIYDSKRTILRCWYQYYDRIFHFFVFQKYRHYIRKLPSSARN</sequence>
<name>A0A2Z7DE13_9LAMI</name>
<reference evidence="7 8" key="1">
    <citation type="journal article" date="2015" name="Proc. Natl. Acad. Sci. U.S.A.">
        <title>The resurrection genome of Boea hygrometrica: A blueprint for survival of dehydration.</title>
        <authorList>
            <person name="Xiao L."/>
            <person name="Yang G."/>
            <person name="Zhang L."/>
            <person name="Yang X."/>
            <person name="Zhao S."/>
            <person name="Ji Z."/>
            <person name="Zhou Q."/>
            <person name="Hu M."/>
            <person name="Wang Y."/>
            <person name="Chen M."/>
            <person name="Xu Y."/>
            <person name="Jin H."/>
            <person name="Xiao X."/>
            <person name="Hu G."/>
            <person name="Bao F."/>
            <person name="Hu Y."/>
            <person name="Wan P."/>
            <person name="Li L."/>
            <person name="Deng X."/>
            <person name="Kuang T."/>
            <person name="Xiang C."/>
            <person name="Zhu J.K."/>
            <person name="Oliver M.J."/>
            <person name="He Y."/>
        </authorList>
    </citation>
    <scope>NUCLEOTIDE SEQUENCE [LARGE SCALE GENOMIC DNA]</scope>
    <source>
        <strain evidence="8">cv. XS01</strain>
    </source>
</reference>
<keyword evidence="3" id="KW-0804">Transcription</keyword>
<evidence type="ECO:0000313" key="7">
    <source>
        <dbReference type="EMBL" id="KZV55602.1"/>
    </source>
</evidence>
<keyword evidence="8" id="KW-1185">Reference proteome</keyword>
<dbReference type="NCBIfam" id="TIGR01557">
    <property type="entry name" value="myb_SHAQKYF"/>
    <property type="match status" value="1"/>
</dbReference>
<dbReference type="OrthoDB" id="1908613at2759"/>
<dbReference type="AlphaFoldDB" id="A0A2Z7DE13"/>
<feature type="region of interest" description="Disordered" evidence="5">
    <location>
        <begin position="154"/>
        <end position="185"/>
    </location>
</feature>
<proteinExistence type="predicted"/>
<dbReference type="Gene3D" id="1.10.10.60">
    <property type="entry name" value="Homeodomain-like"/>
    <property type="match status" value="1"/>
</dbReference>
<dbReference type="GO" id="GO:0003700">
    <property type="term" value="F:DNA-binding transcription factor activity"/>
    <property type="evidence" value="ECO:0007669"/>
    <property type="project" value="InterPro"/>
</dbReference>
<evidence type="ECO:0000256" key="5">
    <source>
        <dbReference type="SAM" id="MobiDB-lite"/>
    </source>
</evidence>
<dbReference type="PANTHER" id="PTHR31003:SF22">
    <property type="entry name" value="TRANSCRIPTION FACTOR HHO5"/>
    <property type="match status" value="1"/>
</dbReference>
<evidence type="ECO:0000259" key="6">
    <source>
        <dbReference type="PROSITE" id="PS51294"/>
    </source>
</evidence>